<evidence type="ECO:0000313" key="3">
    <source>
        <dbReference type="Proteomes" id="UP001212189"/>
    </source>
</evidence>
<dbReference type="EMBL" id="CP114976">
    <property type="protein sequence ID" value="WBE25505.1"/>
    <property type="molecule type" value="Genomic_DNA"/>
</dbReference>
<accession>A0AAE9VSD4</accession>
<proteinExistence type="predicted"/>
<keyword evidence="3" id="KW-1185">Reference proteome</keyword>
<dbReference type="InterPro" id="IPR003495">
    <property type="entry name" value="CobW/HypB/UreG_nucleotide-bd"/>
</dbReference>
<reference evidence="2 3" key="1">
    <citation type="submission" date="2022-12" db="EMBL/GenBank/DDBJ databases">
        <title>Coexistence and Characterization of a Novel Tigecycline Resistance gene tet(X) variant and blaNDM-1 in a Pseudomonas caeni Isolate of Chicken Origin.</title>
        <authorList>
            <person name="Lu X."/>
            <person name="Zhang L."/>
            <person name="Li R."/>
            <person name="Wang Z."/>
        </authorList>
    </citation>
    <scope>NUCLEOTIDE SEQUENCE [LARGE SCALE GENOMIC DNA]</scope>
    <source>
        <strain evidence="2 3">CE14</strain>
    </source>
</reference>
<dbReference type="Pfam" id="PF02492">
    <property type="entry name" value="cobW"/>
    <property type="match status" value="1"/>
</dbReference>
<gene>
    <name evidence="2" type="ORF">O6P33_01255</name>
</gene>
<feature type="domain" description="CobW/HypB/UreG nucleotide-binding" evidence="1">
    <location>
        <begin position="6"/>
        <end position="171"/>
    </location>
</feature>
<dbReference type="Proteomes" id="UP001212189">
    <property type="component" value="Chromosome"/>
</dbReference>
<dbReference type="SUPFAM" id="SSF52540">
    <property type="entry name" value="P-loop containing nucleoside triphosphate hydrolases"/>
    <property type="match status" value="1"/>
</dbReference>
<dbReference type="AlphaFoldDB" id="A0AAE9VSD4"/>
<dbReference type="PANTHER" id="PTHR13748:SF46">
    <property type="entry name" value="ZINC CHAPERONE YEIR"/>
    <property type="match status" value="1"/>
</dbReference>
<name>A0AAE9VSD4_9GAMM</name>
<dbReference type="Gene3D" id="3.40.50.300">
    <property type="entry name" value="P-loop containing nucleotide triphosphate hydrolases"/>
    <property type="match status" value="1"/>
</dbReference>
<organism evidence="2 3">
    <name type="scientific">Denitrificimonas caeni</name>
    <dbReference type="NCBI Taxonomy" id="521720"/>
    <lineage>
        <taxon>Bacteria</taxon>
        <taxon>Pseudomonadati</taxon>
        <taxon>Pseudomonadota</taxon>
        <taxon>Gammaproteobacteria</taxon>
        <taxon>Pseudomonadales</taxon>
        <taxon>Pseudomonadaceae</taxon>
        <taxon>Denitrificimonas</taxon>
    </lineage>
</organism>
<dbReference type="RefSeq" id="WP_269818447.1">
    <property type="nucleotide sequence ID" value="NZ_CP114976.1"/>
</dbReference>
<dbReference type="KEGG" id="dce:O6P33_01255"/>
<evidence type="ECO:0000259" key="1">
    <source>
        <dbReference type="Pfam" id="PF02492"/>
    </source>
</evidence>
<evidence type="ECO:0000313" key="2">
    <source>
        <dbReference type="EMBL" id="WBE25505.1"/>
    </source>
</evidence>
<dbReference type="InterPro" id="IPR027417">
    <property type="entry name" value="P-loop_NTPase"/>
</dbReference>
<dbReference type="GO" id="GO:0005737">
    <property type="term" value="C:cytoplasm"/>
    <property type="evidence" value="ECO:0007669"/>
    <property type="project" value="TreeGrafter"/>
</dbReference>
<dbReference type="InterPro" id="IPR051316">
    <property type="entry name" value="Zinc-reg_GTPase_activator"/>
</dbReference>
<sequence>MLQHIPTHVICGSLGAGKTSVLRSLLAQRPSHERWAVLINEFGDIGLDSALLGGEQEGVSFTEVAGGCVCCVNGVPFQVALVQLLRKAKPDRLFIEPSGLGHPLQLLEQLRDVPWLDVLAVQPVVVVLDAQSSTLDSAVTAIEPALLAQTELCVLNKCDNFTAAQEQQWQQALAPLTVQCTRQGQLAYKQLPGHEQQVGQVPVADPFAAASAQQLGTVWADPQQPLCSVNAQTEAWSVGWRWHPTQQFDLLRVQLWLTQMSWQRAKCVLQTNAGWLSANAVDGQSLHWQNTEWRKDSRLELIFSQAQDPQQLTAELSACRVTL</sequence>
<protein>
    <submittedName>
        <fullName evidence="2">Cobalamin biosynthesis protein CobW</fullName>
    </submittedName>
</protein>
<dbReference type="PANTHER" id="PTHR13748">
    <property type="entry name" value="COBW-RELATED"/>
    <property type="match status" value="1"/>
</dbReference>